<proteinExistence type="inferred from homology"/>
<dbReference type="EMBL" id="JAPMLT010000010">
    <property type="protein sequence ID" value="MCX7571388.1"/>
    <property type="molecule type" value="Genomic_DNA"/>
</dbReference>
<keyword evidence="7" id="KW-0460">Magnesium</keyword>
<dbReference type="PANTHER" id="PTHR11136:SF0">
    <property type="entry name" value="DIHYDROFOLATE SYNTHETASE-RELATED"/>
    <property type="match status" value="1"/>
</dbReference>
<evidence type="ECO:0000256" key="10">
    <source>
        <dbReference type="PIRNR" id="PIRNR001563"/>
    </source>
</evidence>
<gene>
    <name evidence="13" type="ORF">OS242_15670</name>
</gene>
<evidence type="ECO:0000256" key="9">
    <source>
        <dbReference type="ARBA" id="ARBA00047493"/>
    </source>
</evidence>
<keyword evidence="6 10" id="KW-0067">ATP-binding</keyword>
<dbReference type="InterPro" id="IPR018109">
    <property type="entry name" value="Folylpolyglutamate_synth_CS"/>
</dbReference>
<dbReference type="InterPro" id="IPR013221">
    <property type="entry name" value="Mur_ligase_cen"/>
</dbReference>
<sequence>MSATDWIHSFDRFDGRKGIKPGLERMEAMLLLLGQPHRDLRFVHVAGTNGKGSTCAFLASVLEQAGYRVGLYTSPYLSAFGDRMRIGGCNITDDALDALVDRVKPVVEEVAATVHGRPTEFEVITLLSILFYAQERVDFVVWETGLGGRLDATNVVTPLLSLITNVGRDHEAILGQGIERIAVEKAGIIKPGVPVLTTAKGVALDVIERTAREQGAPCYAADRDFSAKRTAYGLDGQSFDWRGIGDHHVALRIRLLGPHQIDNAALALAACVQLRRMGVAITGEAMQAGLKSAAWPGRLEIVSQSPLTLLDGAHNPEGAAALAAALKELLPNRRLIFVIGILADKAIPDVLAPLTELAAHVIVTRPDMDRAAQTSDVADAVRTLAPTTPVETMDRVSSALYRATVLAMEQRGAVICTGSLYMISEARAVLVP</sequence>
<keyword evidence="3 10" id="KW-0436">Ligase</keyword>
<comment type="caution">
    <text evidence="13">The sequence shown here is derived from an EMBL/GenBank/DDBJ whole genome shotgun (WGS) entry which is preliminary data.</text>
</comment>
<dbReference type="SUPFAM" id="SSF53244">
    <property type="entry name" value="MurD-like peptide ligases, peptide-binding domain"/>
    <property type="match status" value="1"/>
</dbReference>
<dbReference type="Gene3D" id="3.40.1190.10">
    <property type="entry name" value="Mur-like, catalytic domain"/>
    <property type="match status" value="1"/>
</dbReference>
<evidence type="ECO:0000313" key="14">
    <source>
        <dbReference type="Proteomes" id="UP001208017"/>
    </source>
</evidence>
<evidence type="ECO:0000256" key="3">
    <source>
        <dbReference type="ARBA" id="ARBA00022598"/>
    </source>
</evidence>
<evidence type="ECO:0000256" key="1">
    <source>
        <dbReference type="ARBA" id="ARBA00008276"/>
    </source>
</evidence>
<dbReference type="InterPro" id="IPR036615">
    <property type="entry name" value="Mur_ligase_C_dom_sf"/>
</dbReference>
<dbReference type="Pfam" id="PF08245">
    <property type="entry name" value="Mur_ligase_M"/>
    <property type="match status" value="1"/>
</dbReference>
<keyword evidence="5 10" id="KW-0547">Nucleotide-binding</keyword>
<organism evidence="13 14">
    <name type="scientific">Tumebacillus lacus</name>
    <dbReference type="NCBI Taxonomy" id="2995335"/>
    <lineage>
        <taxon>Bacteria</taxon>
        <taxon>Bacillati</taxon>
        <taxon>Bacillota</taxon>
        <taxon>Bacilli</taxon>
        <taxon>Bacillales</taxon>
        <taxon>Alicyclobacillaceae</taxon>
        <taxon>Tumebacillus</taxon>
    </lineage>
</organism>
<evidence type="ECO:0000256" key="6">
    <source>
        <dbReference type="ARBA" id="ARBA00022840"/>
    </source>
</evidence>
<evidence type="ECO:0000256" key="4">
    <source>
        <dbReference type="ARBA" id="ARBA00022723"/>
    </source>
</evidence>
<dbReference type="PANTHER" id="PTHR11136">
    <property type="entry name" value="FOLYLPOLYGLUTAMATE SYNTHASE-RELATED"/>
    <property type="match status" value="1"/>
</dbReference>
<feature type="domain" description="Mur ligase C-terminal" evidence="11">
    <location>
        <begin position="297"/>
        <end position="419"/>
    </location>
</feature>
<dbReference type="NCBIfam" id="TIGR01499">
    <property type="entry name" value="folC"/>
    <property type="match status" value="1"/>
</dbReference>
<evidence type="ECO:0000256" key="8">
    <source>
        <dbReference type="ARBA" id="ARBA00030592"/>
    </source>
</evidence>
<evidence type="ECO:0000259" key="11">
    <source>
        <dbReference type="Pfam" id="PF02875"/>
    </source>
</evidence>
<keyword evidence="4" id="KW-0479">Metal-binding</keyword>
<feature type="domain" description="Mur ligase central" evidence="12">
    <location>
        <begin position="45"/>
        <end position="271"/>
    </location>
</feature>
<dbReference type="RefSeq" id="WP_267152636.1">
    <property type="nucleotide sequence ID" value="NZ_JAPMLT010000010.1"/>
</dbReference>
<name>A0ABT3X608_9BACL</name>
<dbReference type="InterPro" id="IPR036565">
    <property type="entry name" value="Mur-like_cat_sf"/>
</dbReference>
<dbReference type="EC" id="6.3.2.17" evidence="2"/>
<dbReference type="SUPFAM" id="SSF53623">
    <property type="entry name" value="MurD-like peptide ligases, catalytic domain"/>
    <property type="match status" value="1"/>
</dbReference>
<evidence type="ECO:0000256" key="7">
    <source>
        <dbReference type="ARBA" id="ARBA00022842"/>
    </source>
</evidence>
<reference evidence="13 14" key="1">
    <citation type="submission" date="2022-11" db="EMBL/GenBank/DDBJ databases">
        <title>Study of microbial diversity in lake waters.</title>
        <authorList>
            <person name="Zhang J."/>
        </authorList>
    </citation>
    <scope>NUCLEOTIDE SEQUENCE [LARGE SCALE GENOMIC DNA]</scope>
    <source>
        <strain evidence="13 14">DT12</strain>
    </source>
</reference>
<evidence type="ECO:0000259" key="12">
    <source>
        <dbReference type="Pfam" id="PF08245"/>
    </source>
</evidence>
<dbReference type="InterPro" id="IPR001645">
    <property type="entry name" value="Folylpolyglutamate_synth"/>
</dbReference>
<dbReference type="Proteomes" id="UP001208017">
    <property type="component" value="Unassembled WGS sequence"/>
</dbReference>
<dbReference type="Pfam" id="PF02875">
    <property type="entry name" value="Mur_ligase_C"/>
    <property type="match status" value="1"/>
</dbReference>
<accession>A0ABT3X608</accession>
<dbReference type="PROSITE" id="PS01011">
    <property type="entry name" value="FOLYLPOLYGLU_SYNT_1"/>
    <property type="match status" value="1"/>
</dbReference>
<dbReference type="Gene3D" id="3.90.190.20">
    <property type="entry name" value="Mur ligase, C-terminal domain"/>
    <property type="match status" value="1"/>
</dbReference>
<evidence type="ECO:0000313" key="13">
    <source>
        <dbReference type="EMBL" id="MCX7571388.1"/>
    </source>
</evidence>
<protein>
    <recommendedName>
        <fullName evidence="2">tetrahydrofolate synthase</fullName>
        <ecNumber evidence="2">6.3.2.17</ecNumber>
    </recommendedName>
    <alternativeName>
        <fullName evidence="8">Tetrahydrofolylpolyglutamate synthase</fullName>
    </alternativeName>
</protein>
<dbReference type="PIRSF" id="PIRSF001563">
    <property type="entry name" value="Folylpolyglu_synth"/>
    <property type="match status" value="1"/>
</dbReference>
<evidence type="ECO:0000256" key="5">
    <source>
        <dbReference type="ARBA" id="ARBA00022741"/>
    </source>
</evidence>
<evidence type="ECO:0000256" key="2">
    <source>
        <dbReference type="ARBA" id="ARBA00013025"/>
    </source>
</evidence>
<keyword evidence="14" id="KW-1185">Reference proteome</keyword>
<comment type="similarity">
    <text evidence="1 10">Belongs to the folylpolyglutamate synthase family.</text>
</comment>
<comment type="catalytic activity">
    <reaction evidence="9">
        <text>(6S)-5,6,7,8-tetrahydrofolyl-(gamma-L-Glu)(n) + L-glutamate + ATP = (6S)-5,6,7,8-tetrahydrofolyl-(gamma-L-Glu)(n+1) + ADP + phosphate + H(+)</text>
        <dbReference type="Rhea" id="RHEA:10580"/>
        <dbReference type="Rhea" id="RHEA-COMP:14738"/>
        <dbReference type="Rhea" id="RHEA-COMP:14740"/>
        <dbReference type="ChEBI" id="CHEBI:15378"/>
        <dbReference type="ChEBI" id="CHEBI:29985"/>
        <dbReference type="ChEBI" id="CHEBI:30616"/>
        <dbReference type="ChEBI" id="CHEBI:43474"/>
        <dbReference type="ChEBI" id="CHEBI:141005"/>
        <dbReference type="ChEBI" id="CHEBI:456216"/>
        <dbReference type="EC" id="6.3.2.17"/>
    </reaction>
</comment>
<dbReference type="InterPro" id="IPR004101">
    <property type="entry name" value="Mur_ligase_C"/>
</dbReference>